<name>A0A1X7KPJ8_9BACT</name>
<keyword evidence="1" id="KW-0175">Coiled coil</keyword>
<dbReference type="PANTHER" id="PTHR32089:SF112">
    <property type="entry name" value="LYSOZYME-LIKE PROTEIN-RELATED"/>
    <property type="match status" value="1"/>
</dbReference>
<evidence type="ECO:0000256" key="2">
    <source>
        <dbReference type="SAM" id="Phobius"/>
    </source>
</evidence>
<keyword evidence="2" id="KW-0812">Transmembrane</keyword>
<dbReference type="Gene3D" id="3.30.450.40">
    <property type="match status" value="1"/>
</dbReference>
<protein>
    <submittedName>
        <fullName evidence="4">GAF domain-containing protein</fullName>
    </submittedName>
</protein>
<dbReference type="PROSITE" id="PS50885">
    <property type="entry name" value="HAMP"/>
    <property type="match status" value="1"/>
</dbReference>
<dbReference type="GO" id="GO:0016020">
    <property type="term" value="C:membrane"/>
    <property type="evidence" value="ECO:0007669"/>
    <property type="project" value="InterPro"/>
</dbReference>
<dbReference type="PANTHER" id="PTHR32089">
    <property type="entry name" value="METHYL-ACCEPTING CHEMOTAXIS PROTEIN MCPB"/>
    <property type="match status" value="1"/>
</dbReference>
<organism evidence="4 5">
    <name type="scientific">Marivirga sericea</name>
    <dbReference type="NCBI Taxonomy" id="1028"/>
    <lineage>
        <taxon>Bacteria</taxon>
        <taxon>Pseudomonadati</taxon>
        <taxon>Bacteroidota</taxon>
        <taxon>Cytophagia</taxon>
        <taxon>Cytophagales</taxon>
        <taxon>Marivirgaceae</taxon>
        <taxon>Marivirga</taxon>
    </lineage>
</organism>
<feature type="transmembrane region" description="Helical" evidence="2">
    <location>
        <begin position="12"/>
        <end position="34"/>
    </location>
</feature>
<dbReference type="SUPFAM" id="SSF55781">
    <property type="entry name" value="GAF domain-like"/>
    <property type="match status" value="1"/>
</dbReference>
<dbReference type="OrthoDB" id="1109395at2"/>
<dbReference type="SUPFAM" id="SSF55785">
    <property type="entry name" value="PYP-like sensor domain (PAS domain)"/>
    <property type="match status" value="1"/>
</dbReference>
<dbReference type="RefSeq" id="WP_085518180.1">
    <property type="nucleotide sequence ID" value="NZ_FXAW01000006.1"/>
</dbReference>
<dbReference type="AlphaFoldDB" id="A0A1X7KPJ8"/>
<dbReference type="Gene3D" id="3.30.450.20">
    <property type="entry name" value="PAS domain"/>
    <property type="match status" value="1"/>
</dbReference>
<keyword evidence="2" id="KW-0472">Membrane</keyword>
<gene>
    <name evidence="4" type="ORF">SAMN05661096_03031</name>
</gene>
<evidence type="ECO:0000256" key="1">
    <source>
        <dbReference type="SAM" id="Coils"/>
    </source>
</evidence>
<feature type="coiled-coil region" evidence="1">
    <location>
        <begin position="483"/>
        <end position="531"/>
    </location>
</feature>
<sequence length="639" mass="72297">MKNFRFTIGNKILGGFITLILIFIVYAGITIFTVSQNSNLTETNSNVIKPSLTGIKDFNLLIIRSKMLVTNWVYLQSNETDKESLKAIHEEEYPAMKEEISALKENWDDEEQKLEMDTVFTEFENLMEVQKEIMGSLVTFEDYEDPIVKFMASESIEREVIPRTDTVIAHLNNILVEKQQESEQYEAEVLESSNSLRNTSIILGVVFVVLGLIGAFWLASSITKPVNYIKDIIVKLGKGILPENNDRKFGNDEIGEMAVAVGQLVDGLKDTSYFAENIGNGKYDSDYQPLSEEDVLGNALINMRGNLQKVAEEDKKRNWSTEGLAMFGDILRKNNDNISLLSDDIISNLVKYTKSNQGGIFVINREDDDDPFLELTACYAWDKKKYLEQKIYEGEGLTGQAWLESETIYMTEVPQDYVMITSGLGEANPNSILIVPLKVNEEIYGIIELASFNDFAEHEREFVEKIAENIASTISSVKINERTSKLLEESREMTEQMRSQEEEMRQNMEELQATQEEMERSQREREDKEKIINYTNMMVELDGSFYINSINNITSDKLGYSSSDLNGSELSKIVESKDTLKSMKTSLEAGRTWSGVIKLKNKSEETVNVQFSSGPLSGQDSGGSKYLLIGAVVSNEEMI</sequence>
<keyword evidence="5" id="KW-1185">Reference proteome</keyword>
<evidence type="ECO:0000313" key="5">
    <source>
        <dbReference type="Proteomes" id="UP000193804"/>
    </source>
</evidence>
<accession>A0A1X7KPJ8</accession>
<keyword evidence="2" id="KW-1133">Transmembrane helix</keyword>
<dbReference type="Pfam" id="PF13185">
    <property type="entry name" value="GAF_2"/>
    <property type="match status" value="1"/>
</dbReference>
<dbReference type="EMBL" id="FXAW01000006">
    <property type="protein sequence ID" value="SMG43470.1"/>
    <property type="molecule type" value="Genomic_DNA"/>
</dbReference>
<dbReference type="GO" id="GO:0007165">
    <property type="term" value="P:signal transduction"/>
    <property type="evidence" value="ECO:0007669"/>
    <property type="project" value="InterPro"/>
</dbReference>
<dbReference type="Pfam" id="PF00672">
    <property type="entry name" value="HAMP"/>
    <property type="match status" value="1"/>
</dbReference>
<evidence type="ECO:0000259" key="3">
    <source>
        <dbReference type="PROSITE" id="PS50885"/>
    </source>
</evidence>
<dbReference type="STRING" id="1028.SAMN05661096_03031"/>
<feature type="domain" description="HAMP" evidence="3">
    <location>
        <begin position="220"/>
        <end position="273"/>
    </location>
</feature>
<dbReference type="InterPro" id="IPR003018">
    <property type="entry name" value="GAF"/>
</dbReference>
<reference evidence="5" key="1">
    <citation type="submission" date="2017-04" db="EMBL/GenBank/DDBJ databases">
        <authorList>
            <person name="Varghese N."/>
            <person name="Submissions S."/>
        </authorList>
    </citation>
    <scope>NUCLEOTIDE SEQUENCE [LARGE SCALE GENOMIC DNA]</scope>
    <source>
        <strain evidence="5">DSM 4125</strain>
    </source>
</reference>
<dbReference type="Gene3D" id="6.10.340.10">
    <property type="match status" value="1"/>
</dbReference>
<feature type="transmembrane region" description="Helical" evidence="2">
    <location>
        <begin position="201"/>
        <end position="220"/>
    </location>
</feature>
<dbReference type="InterPro" id="IPR035965">
    <property type="entry name" value="PAS-like_dom_sf"/>
</dbReference>
<evidence type="ECO:0000313" key="4">
    <source>
        <dbReference type="EMBL" id="SMG43470.1"/>
    </source>
</evidence>
<dbReference type="Proteomes" id="UP000193804">
    <property type="component" value="Unassembled WGS sequence"/>
</dbReference>
<dbReference type="InterPro" id="IPR029016">
    <property type="entry name" value="GAF-like_dom_sf"/>
</dbReference>
<proteinExistence type="predicted"/>
<dbReference type="SMART" id="SM00065">
    <property type="entry name" value="GAF"/>
    <property type="match status" value="1"/>
</dbReference>
<dbReference type="InterPro" id="IPR003660">
    <property type="entry name" value="HAMP_dom"/>
</dbReference>